<dbReference type="Pfam" id="PF19054">
    <property type="entry name" value="DUF5753"/>
    <property type="match status" value="1"/>
</dbReference>
<evidence type="ECO:0000313" key="3">
    <source>
        <dbReference type="Proteomes" id="UP000631535"/>
    </source>
</evidence>
<accession>A0ABQ2MIA4</accession>
<dbReference type="InterPro" id="IPR010982">
    <property type="entry name" value="Lambda_DNA-bd_dom_sf"/>
</dbReference>
<dbReference type="SMART" id="SM00530">
    <property type="entry name" value="HTH_XRE"/>
    <property type="match status" value="1"/>
</dbReference>
<dbReference type="Proteomes" id="UP000631535">
    <property type="component" value="Unassembled WGS sequence"/>
</dbReference>
<organism evidence="2 3">
    <name type="scientific">Streptomyces daqingensis</name>
    <dbReference type="NCBI Taxonomy" id="1472640"/>
    <lineage>
        <taxon>Bacteria</taxon>
        <taxon>Bacillati</taxon>
        <taxon>Actinomycetota</taxon>
        <taxon>Actinomycetes</taxon>
        <taxon>Kitasatosporales</taxon>
        <taxon>Streptomycetaceae</taxon>
        <taxon>Streptomyces</taxon>
    </lineage>
</organism>
<gene>
    <name evidence="2" type="ORF">GCM10012287_37560</name>
</gene>
<dbReference type="RefSeq" id="WP_229712004.1">
    <property type="nucleotide sequence ID" value="NZ_BMMP01000012.1"/>
</dbReference>
<dbReference type="EMBL" id="BMMP01000012">
    <property type="protein sequence ID" value="GGO52693.1"/>
    <property type="molecule type" value="Genomic_DNA"/>
</dbReference>
<feature type="domain" description="HTH cro/C1-type" evidence="1">
    <location>
        <begin position="21"/>
        <end position="77"/>
    </location>
</feature>
<evidence type="ECO:0000259" key="1">
    <source>
        <dbReference type="PROSITE" id="PS50943"/>
    </source>
</evidence>
<dbReference type="CDD" id="cd00093">
    <property type="entry name" value="HTH_XRE"/>
    <property type="match status" value="1"/>
</dbReference>
<sequence length="280" mass="31014">MPAPKELDPSASLAALYGAKIRKLRTRAGWTQRELGDRVPVAHSRIAQFELGNETPPEDVAGKLDQLLGADGDLTDLWKHVRRTPIPDWARKFVAYEARARKMRKFSQIIPGLAQTEAYARAVLLSGQIYDDADVEAKVSARLDRQSVLERPDPPWVWIILDEAVLYRVVEGPSTMREQLAHLLELGGRPRIHMQVLPFKDVDPAAMGGSFTLLSLPDGGEVAYEEGIVFGRLVEDSEAVVRRSVLYDRLQASALSPTASAGLIRGVMEEHYSCASDEMS</sequence>
<dbReference type="InterPro" id="IPR001387">
    <property type="entry name" value="Cro/C1-type_HTH"/>
</dbReference>
<dbReference type="Gene3D" id="1.10.260.40">
    <property type="entry name" value="lambda repressor-like DNA-binding domains"/>
    <property type="match status" value="1"/>
</dbReference>
<comment type="caution">
    <text evidence="2">The sequence shown here is derived from an EMBL/GenBank/DDBJ whole genome shotgun (WGS) entry which is preliminary data.</text>
</comment>
<protein>
    <submittedName>
        <fullName evidence="2">Transcriptional regulator</fullName>
    </submittedName>
</protein>
<dbReference type="Pfam" id="PF13560">
    <property type="entry name" value="HTH_31"/>
    <property type="match status" value="1"/>
</dbReference>
<dbReference type="InterPro" id="IPR043917">
    <property type="entry name" value="DUF5753"/>
</dbReference>
<dbReference type="SUPFAM" id="SSF47413">
    <property type="entry name" value="lambda repressor-like DNA-binding domains"/>
    <property type="match status" value="1"/>
</dbReference>
<name>A0ABQ2MIA4_9ACTN</name>
<dbReference type="PROSITE" id="PS50943">
    <property type="entry name" value="HTH_CROC1"/>
    <property type="match status" value="1"/>
</dbReference>
<keyword evidence="3" id="KW-1185">Reference proteome</keyword>
<proteinExistence type="predicted"/>
<reference evidence="3" key="1">
    <citation type="journal article" date="2019" name="Int. J. Syst. Evol. Microbiol.">
        <title>The Global Catalogue of Microorganisms (GCM) 10K type strain sequencing project: providing services to taxonomists for standard genome sequencing and annotation.</title>
        <authorList>
            <consortium name="The Broad Institute Genomics Platform"/>
            <consortium name="The Broad Institute Genome Sequencing Center for Infectious Disease"/>
            <person name="Wu L."/>
            <person name="Ma J."/>
        </authorList>
    </citation>
    <scope>NUCLEOTIDE SEQUENCE [LARGE SCALE GENOMIC DNA]</scope>
    <source>
        <strain evidence="3">CGMCC 4.7178</strain>
    </source>
</reference>
<evidence type="ECO:0000313" key="2">
    <source>
        <dbReference type="EMBL" id="GGO52693.1"/>
    </source>
</evidence>